<keyword evidence="2" id="KW-1185">Reference proteome</keyword>
<dbReference type="EMBL" id="RKQK01000005">
    <property type="protein sequence ID" value="RPE63198.1"/>
    <property type="molecule type" value="Genomic_DNA"/>
</dbReference>
<protein>
    <submittedName>
        <fullName evidence="1">Uncharacterized protein</fullName>
    </submittedName>
</protein>
<organism evidence="1 2">
    <name type="scientific">Pacificibacter maritimus</name>
    <dbReference type="NCBI Taxonomy" id="762213"/>
    <lineage>
        <taxon>Bacteria</taxon>
        <taxon>Pseudomonadati</taxon>
        <taxon>Pseudomonadota</taxon>
        <taxon>Alphaproteobacteria</taxon>
        <taxon>Rhodobacterales</taxon>
        <taxon>Roseobacteraceae</taxon>
        <taxon>Pacificibacter</taxon>
    </lineage>
</organism>
<name>A0A3N4TZG1_9RHOB</name>
<gene>
    <name evidence="1" type="ORF">EDD53_2795</name>
</gene>
<evidence type="ECO:0000313" key="2">
    <source>
        <dbReference type="Proteomes" id="UP000269689"/>
    </source>
</evidence>
<accession>A0A3N4TZG1</accession>
<comment type="caution">
    <text evidence="1">The sequence shown here is derived from an EMBL/GenBank/DDBJ whole genome shotgun (WGS) entry which is preliminary data.</text>
</comment>
<reference evidence="1 2" key="1">
    <citation type="submission" date="2018-11" db="EMBL/GenBank/DDBJ databases">
        <title>Genomic Encyclopedia of Type Strains, Phase IV (KMG-IV): sequencing the most valuable type-strain genomes for metagenomic binning, comparative biology and taxonomic classification.</title>
        <authorList>
            <person name="Goeker M."/>
        </authorList>
    </citation>
    <scope>NUCLEOTIDE SEQUENCE [LARGE SCALE GENOMIC DNA]</scope>
    <source>
        <strain evidence="1 2">DSM 104731</strain>
    </source>
</reference>
<dbReference type="AlphaFoldDB" id="A0A3N4TZG1"/>
<sequence length="48" mass="5190">MNPDDAILNSLFGSIQPSQPLWPAFVQASSCPSYRSGAGKSQFLYRVG</sequence>
<dbReference type="Proteomes" id="UP000269689">
    <property type="component" value="Unassembled WGS sequence"/>
</dbReference>
<proteinExistence type="predicted"/>
<evidence type="ECO:0000313" key="1">
    <source>
        <dbReference type="EMBL" id="RPE63198.1"/>
    </source>
</evidence>